<reference evidence="3" key="1">
    <citation type="submission" date="2016-07" db="EMBL/GenBank/DDBJ databases">
        <title>Frankia sp. NRRL B-16219 Genome sequencing.</title>
        <authorList>
            <person name="Ghodhbane-Gtari F."/>
            <person name="Swanson E."/>
            <person name="Gueddou A."/>
            <person name="Louati M."/>
            <person name="Nouioui I."/>
            <person name="Hezbri K."/>
            <person name="Abebe-Akele F."/>
            <person name="Simpson S."/>
            <person name="Morris K."/>
            <person name="Thomas K."/>
            <person name="Gtari M."/>
            <person name="Tisa L.S."/>
        </authorList>
    </citation>
    <scope>NUCLEOTIDE SEQUENCE [LARGE SCALE GENOMIC DNA]</scope>
    <source>
        <strain evidence="3">NRRL B-16219</strain>
    </source>
</reference>
<dbReference type="SUPFAM" id="SSF159245">
    <property type="entry name" value="AttH-like"/>
    <property type="match status" value="1"/>
</dbReference>
<evidence type="ECO:0000313" key="3">
    <source>
        <dbReference type="Proteomes" id="UP000179769"/>
    </source>
</evidence>
<feature type="domain" description="DUF7064" evidence="1">
    <location>
        <begin position="220"/>
        <end position="339"/>
    </location>
</feature>
<protein>
    <recommendedName>
        <fullName evidence="1">DUF7064 domain-containing protein</fullName>
    </recommendedName>
</protein>
<dbReference type="InterPro" id="IPR055492">
    <property type="entry name" value="DUF7064"/>
</dbReference>
<dbReference type="Proteomes" id="UP000179769">
    <property type="component" value="Unassembled WGS sequence"/>
</dbReference>
<gene>
    <name evidence="2" type="ORF">BBK14_28605</name>
</gene>
<accession>A0A1S1PEP0</accession>
<proteinExistence type="predicted"/>
<comment type="caution">
    <text evidence="2">The sequence shown here is derived from an EMBL/GenBank/DDBJ whole genome shotgun (WGS) entry which is preliminary data.</text>
</comment>
<dbReference type="EMBL" id="MAXA01000272">
    <property type="protein sequence ID" value="OHV19786.1"/>
    <property type="molecule type" value="Genomic_DNA"/>
</dbReference>
<evidence type="ECO:0000313" key="2">
    <source>
        <dbReference type="EMBL" id="OHV19786.1"/>
    </source>
</evidence>
<dbReference type="Pfam" id="PF23212">
    <property type="entry name" value="DUF7064"/>
    <property type="match status" value="1"/>
</dbReference>
<keyword evidence="3" id="KW-1185">Reference proteome</keyword>
<dbReference type="OrthoDB" id="4507307at2"/>
<organism evidence="2 3">
    <name type="scientific">Parafrankia soli</name>
    <dbReference type="NCBI Taxonomy" id="2599596"/>
    <lineage>
        <taxon>Bacteria</taxon>
        <taxon>Bacillati</taxon>
        <taxon>Actinomycetota</taxon>
        <taxon>Actinomycetes</taxon>
        <taxon>Frankiales</taxon>
        <taxon>Frankiaceae</taxon>
        <taxon>Parafrankia</taxon>
    </lineage>
</organism>
<dbReference type="AlphaFoldDB" id="A0A1S1PEP0"/>
<evidence type="ECO:0000259" key="1">
    <source>
        <dbReference type="Pfam" id="PF23212"/>
    </source>
</evidence>
<name>A0A1S1PEP0_9ACTN</name>
<dbReference type="RefSeq" id="WP_071066982.1">
    <property type="nucleotide sequence ID" value="NZ_MAXA01000272.1"/>
</dbReference>
<sequence>MAIDLTGGLSDDREYVFPAQPDNPDMRESVNAWVWDDGVEFGLPRIGIEAAADQWDTHDIQVNIAFAGGRVLNMYGPRKVHDPLGADGKARVLGAGPLSFELVEPYRHWKMHLEGSAVVTSAEGQIGGWKRGVTGGPTVEVRLELDIRSAVPPWEGGTLLEEAGRVLATQEEGDLMGGPRFEQLSRVTGSLQVDDEVHELNGGGLRIRRAGVRRLATFRGHVWQSALFPSGRAFGLCLYPPRADGKATFNEGFLFEGDGALIPARVVDAPWLRELRPTGEDVSVTLETEDGRTTTIHGESLLSTFAVMGADIGSQRLNLQQAIARYTWDGETANGMMERSSVSDTVAR</sequence>